<accession>A0A7D9D6U8</accession>
<dbReference type="OrthoDB" id="10631432at2759"/>
<reference evidence="1" key="1">
    <citation type="submission" date="2020-04" db="EMBL/GenBank/DDBJ databases">
        <authorList>
            <person name="Alioto T."/>
            <person name="Alioto T."/>
            <person name="Gomez Garrido J."/>
        </authorList>
    </citation>
    <scope>NUCLEOTIDE SEQUENCE</scope>
    <source>
        <strain evidence="1">A484AB</strain>
    </source>
</reference>
<sequence length="155" mass="18027">MKLLLVLLVAFTVAVDALKCPPEIWGCMRGLRKKSYKSKHQHSKVKLRVQRDDGAASWRKLREDLLQNNVPCLTDDAECRAKIQELWERARDEGTSDRAMDEKRQLDCPFGVWGCKKREFRRVLRKEKPAKRECAPGECDNGDMNDFIEELFTES</sequence>
<evidence type="ECO:0000313" key="2">
    <source>
        <dbReference type="Proteomes" id="UP001152795"/>
    </source>
</evidence>
<gene>
    <name evidence="1" type="ORF">PACLA_8A069344</name>
</gene>
<dbReference type="Proteomes" id="UP001152795">
    <property type="component" value="Unassembled WGS sequence"/>
</dbReference>
<dbReference type="EMBL" id="CACRXK020000113">
    <property type="protein sequence ID" value="CAB3978438.1"/>
    <property type="molecule type" value="Genomic_DNA"/>
</dbReference>
<keyword evidence="2" id="KW-1185">Reference proteome</keyword>
<protein>
    <submittedName>
        <fullName evidence="1">Uncharacterized protein</fullName>
    </submittedName>
</protein>
<organism evidence="1 2">
    <name type="scientific">Paramuricea clavata</name>
    <name type="common">Red gorgonian</name>
    <name type="synonym">Violescent sea-whip</name>
    <dbReference type="NCBI Taxonomy" id="317549"/>
    <lineage>
        <taxon>Eukaryota</taxon>
        <taxon>Metazoa</taxon>
        <taxon>Cnidaria</taxon>
        <taxon>Anthozoa</taxon>
        <taxon>Octocorallia</taxon>
        <taxon>Malacalcyonacea</taxon>
        <taxon>Plexauridae</taxon>
        <taxon>Paramuricea</taxon>
    </lineage>
</organism>
<evidence type="ECO:0000313" key="1">
    <source>
        <dbReference type="EMBL" id="CAB3978438.1"/>
    </source>
</evidence>
<name>A0A7D9D6U8_PARCT</name>
<proteinExistence type="predicted"/>
<comment type="caution">
    <text evidence="1">The sequence shown here is derived from an EMBL/GenBank/DDBJ whole genome shotgun (WGS) entry which is preliminary data.</text>
</comment>
<dbReference type="AlphaFoldDB" id="A0A7D9D6U8"/>